<dbReference type="Pfam" id="PF13442">
    <property type="entry name" value="Cytochrome_CBB3"/>
    <property type="match status" value="1"/>
</dbReference>
<keyword evidence="8" id="KW-0472">Membrane</keyword>
<evidence type="ECO:0000256" key="7">
    <source>
        <dbReference type="SAM" id="MobiDB-lite"/>
    </source>
</evidence>
<dbReference type="InterPro" id="IPR002323">
    <property type="entry name" value="Cyt_CIE"/>
</dbReference>
<dbReference type="InterPro" id="IPR009056">
    <property type="entry name" value="Cyt_c-like_dom"/>
</dbReference>
<name>A0A378XHH6_9BURK</name>
<keyword evidence="4" id="KW-0249">Electron transport</keyword>
<dbReference type="Proteomes" id="UP000594903">
    <property type="component" value="Chromosome"/>
</dbReference>
<dbReference type="Gene3D" id="1.10.760.10">
    <property type="entry name" value="Cytochrome c-like domain"/>
    <property type="match status" value="1"/>
</dbReference>
<feature type="compositionally biased region" description="Low complexity" evidence="7">
    <location>
        <begin position="177"/>
        <end position="202"/>
    </location>
</feature>
<gene>
    <name evidence="10" type="ORF">I6G29_09235</name>
    <name evidence="11" type="ORF">NCTC11997_01913</name>
</gene>
<keyword evidence="8" id="KW-1133">Transmembrane helix</keyword>
<sequence>MSSTGQQGPKTPGQMLKIGSSVVIVPIIVLIFLIKMNLGSGGVDRASMAPEMVLSRIAPVALYNTGAPLPEPQRAVALTGEQVYNRLCMTCHDSGLNDSPIKGNAEQWAPRIAQGADVLFKHSLEGFNAMPAKGGDASLSDEEVKNAVVFMVNASGGNISVGESGGDAAESAEEAPAEVAPAAAEEAPAEEATQAEEPAPAAEESDAPAESEAPETKPADDTPEASETTEEAPLNQQVPTQESV</sequence>
<evidence type="ECO:0000259" key="9">
    <source>
        <dbReference type="PROSITE" id="PS51007"/>
    </source>
</evidence>
<dbReference type="RefSeq" id="WP_018574360.1">
    <property type="nucleotide sequence ID" value="NZ_CP065725.1"/>
</dbReference>
<dbReference type="PANTHER" id="PTHR40942:SF4">
    <property type="entry name" value="CYTOCHROME C5"/>
    <property type="match status" value="1"/>
</dbReference>
<feature type="region of interest" description="Disordered" evidence="7">
    <location>
        <begin position="161"/>
        <end position="244"/>
    </location>
</feature>
<evidence type="ECO:0000313" key="10">
    <source>
        <dbReference type="EMBL" id="QPT39350.1"/>
    </source>
</evidence>
<dbReference type="GO" id="GO:0009055">
    <property type="term" value="F:electron transfer activity"/>
    <property type="evidence" value="ECO:0007669"/>
    <property type="project" value="InterPro"/>
</dbReference>
<evidence type="ECO:0000313" key="11">
    <source>
        <dbReference type="EMBL" id="SUA55752.1"/>
    </source>
</evidence>
<dbReference type="Proteomes" id="UP000254603">
    <property type="component" value="Unassembled WGS sequence"/>
</dbReference>
<keyword evidence="5 6" id="KW-0408">Iron</keyword>
<protein>
    <submittedName>
        <fullName evidence="10">Cytochrome c5 family protein</fullName>
    </submittedName>
    <submittedName>
        <fullName evidence="11">Cytochrome c555</fullName>
    </submittedName>
</protein>
<feature type="compositionally biased region" description="Polar residues" evidence="7">
    <location>
        <begin position="234"/>
        <end position="244"/>
    </location>
</feature>
<keyword evidence="3 6" id="KW-0479">Metal-binding</keyword>
<proteinExistence type="predicted"/>
<dbReference type="GO" id="GO:0020037">
    <property type="term" value="F:heme binding"/>
    <property type="evidence" value="ECO:0007669"/>
    <property type="project" value="InterPro"/>
</dbReference>
<dbReference type="SUPFAM" id="SSF46626">
    <property type="entry name" value="Cytochrome c"/>
    <property type="match status" value="1"/>
</dbReference>
<evidence type="ECO:0000313" key="13">
    <source>
        <dbReference type="Proteomes" id="UP000594903"/>
    </source>
</evidence>
<reference evidence="10 13" key="2">
    <citation type="submission" date="2020-12" db="EMBL/GenBank/DDBJ databases">
        <title>FDA dAtabase for Regulatory Grade micrObial Sequences (FDA-ARGOS): Supporting development and validation of Infectious Disease Dx tests.</title>
        <authorList>
            <person name="Sproer C."/>
            <person name="Gronow S."/>
            <person name="Severitt S."/>
            <person name="Schroder I."/>
            <person name="Tallon L."/>
            <person name="Sadzewicz L."/>
            <person name="Zhao X."/>
            <person name="Boylan J."/>
            <person name="Ott S."/>
            <person name="Bowen H."/>
            <person name="Vavikolanu K."/>
            <person name="Mehta A."/>
            <person name="Aluvathingal J."/>
            <person name="Nadendla S."/>
            <person name="Lowell S."/>
            <person name="Myers T."/>
            <person name="Yan Y."/>
            <person name="Sichtig H."/>
        </authorList>
    </citation>
    <scope>NUCLEOTIDE SEQUENCE [LARGE SCALE GENOMIC DNA]</scope>
    <source>
        <strain evidence="10 13">FDAARGOS_872</strain>
    </source>
</reference>
<evidence type="ECO:0000256" key="8">
    <source>
        <dbReference type="SAM" id="Phobius"/>
    </source>
</evidence>
<evidence type="ECO:0000256" key="5">
    <source>
        <dbReference type="ARBA" id="ARBA00023004"/>
    </source>
</evidence>
<feature type="compositionally biased region" description="Acidic residues" evidence="7">
    <location>
        <begin position="203"/>
        <end position="213"/>
    </location>
</feature>
<evidence type="ECO:0000313" key="12">
    <source>
        <dbReference type="Proteomes" id="UP000254603"/>
    </source>
</evidence>
<feature type="transmembrane region" description="Helical" evidence="8">
    <location>
        <begin position="18"/>
        <end position="38"/>
    </location>
</feature>
<dbReference type="PRINTS" id="PR00607">
    <property type="entry name" value="CYTCHROMECIE"/>
</dbReference>
<dbReference type="EMBL" id="CP065725">
    <property type="protein sequence ID" value="QPT39350.1"/>
    <property type="molecule type" value="Genomic_DNA"/>
</dbReference>
<keyword evidence="1" id="KW-0813">Transport</keyword>
<evidence type="ECO:0000256" key="3">
    <source>
        <dbReference type="ARBA" id="ARBA00022723"/>
    </source>
</evidence>
<dbReference type="AlphaFoldDB" id="A0A378XHH6"/>
<evidence type="ECO:0000256" key="4">
    <source>
        <dbReference type="ARBA" id="ARBA00022982"/>
    </source>
</evidence>
<dbReference type="PROSITE" id="PS51007">
    <property type="entry name" value="CYTC"/>
    <property type="match status" value="1"/>
</dbReference>
<reference evidence="11 12" key="1">
    <citation type="submission" date="2018-06" db="EMBL/GenBank/DDBJ databases">
        <authorList>
            <consortium name="Pathogen Informatics"/>
            <person name="Doyle S."/>
        </authorList>
    </citation>
    <scope>NUCLEOTIDE SEQUENCE [LARGE SCALE GENOMIC DNA]</scope>
    <source>
        <strain evidence="11 12">NCTC11997</strain>
    </source>
</reference>
<dbReference type="EMBL" id="UGSB01000001">
    <property type="protein sequence ID" value="SUA55752.1"/>
    <property type="molecule type" value="Genomic_DNA"/>
</dbReference>
<dbReference type="PANTHER" id="PTHR40942">
    <property type="match status" value="1"/>
</dbReference>
<evidence type="ECO:0000256" key="1">
    <source>
        <dbReference type="ARBA" id="ARBA00022448"/>
    </source>
</evidence>
<feature type="compositionally biased region" description="Acidic residues" evidence="7">
    <location>
        <begin position="221"/>
        <end position="230"/>
    </location>
</feature>
<dbReference type="InterPro" id="IPR036909">
    <property type="entry name" value="Cyt_c-like_dom_sf"/>
</dbReference>
<accession>A0A378XHH6</accession>
<keyword evidence="2 6" id="KW-0349">Heme</keyword>
<keyword evidence="13" id="KW-1185">Reference proteome</keyword>
<feature type="domain" description="Cytochrome c" evidence="9">
    <location>
        <begin position="75"/>
        <end position="155"/>
    </location>
</feature>
<dbReference type="OrthoDB" id="9814708at2"/>
<keyword evidence="8" id="KW-0812">Transmembrane</keyword>
<evidence type="ECO:0000256" key="6">
    <source>
        <dbReference type="PROSITE-ProRule" id="PRU00433"/>
    </source>
</evidence>
<organism evidence="11 12">
    <name type="scientific">Oligella ureolytica</name>
    <dbReference type="NCBI Taxonomy" id="90244"/>
    <lineage>
        <taxon>Bacteria</taxon>
        <taxon>Pseudomonadati</taxon>
        <taxon>Pseudomonadota</taxon>
        <taxon>Betaproteobacteria</taxon>
        <taxon>Burkholderiales</taxon>
        <taxon>Alcaligenaceae</taxon>
        <taxon>Oligella</taxon>
    </lineage>
</organism>
<dbReference type="STRING" id="1122619.GCA_000373745_01176"/>
<evidence type="ECO:0000256" key="2">
    <source>
        <dbReference type="ARBA" id="ARBA00022617"/>
    </source>
</evidence>
<dbReference type="GO" id="GO:0005506">
    <property type="term" value="F:iron ion binding"/>
    <property type="evidence" value="ECO:0007669"/>
    <property type="project" value="InterPro"/>
</dbReference>